<dbReference type="PROSITE" id="PS50068">
    <property type="entry name" value="LDLRA_2"/>
    <property type="match status" value="1"/>
</dbReference>
<evidence type="ECO:0000256" key="2">
    <source>
        <dbReference type="ARBA" id="ARBA00022737"/>
    </source>
</evidence>
<evidence type="ECO:0000259" key="9">
    <source>
        <dbReference type="PROSITE" id="PS50923"/>
    </source>
</evidence>
<keyword evidence="2" id="KW-0677">Repeat</keyword>
<dbReference type="InterPro" id="IPR003609">
    <property type="entry name" value="Pan_app"/>
</dbReference>
<dbReference type="InterPro" id="IPR000436">
    <property type="entry name" value="Sushi_SCR_CCP_dom"/>
</dbReference>
<dbReference type="InterPro" id="IPR016186">
    <property type="entry name" value="C-type_lectin-like/link_sf"/>
</dbReference>
<evidence type="ECO:0000259" key="7">
    <source>
        <dbReference type="PROSITE" id="PS01180"/>
    </source>
</evidence>
<keyword evidence="12" id="KW-1185">Reference proteome</keyword>
<dbReference type="SMART" id="SM00192">
    <property type="entry name" value="LDLa"/>
    <property type="match status" value="1"/>
</dbReference>
<dbReference type="PROSITE" id="PS50041">
    <property type="entry name" value="C_TYPE_LECTIN_2"/>
    <property type="match status" value="1"/>
</dbReference>
<feature type="signal peptide" evidence="6">
    <location>
        <begin position="1"/>
        <end position="25"/>
    </location>
</feature>
<dbReference type="Gene3D" id="3.10.100.10">
    <property type="entry name" value="Mannose-Binding Protein A, subunit A"/>
    <property type="match status" value="1"/>
</dbReference>
<dbReference type="InterPro" id="IPR035976">
    <property type="entry name" value="Sushi/SCR/CCP_sf"/>
</dbReference>
<feature type="domain" description="Sushi" evidence="9">
    <location>
        <begin position="479"/>
        <end position="536"/>
    </location>
</feature>
<evidence type="ECO:0000256" key="1">
    <source>
        <dbReference type="ARBA" id="ARBA00022729"/>
    </source>
</evidence>
<evidence type="ECO:0000256" key="3">
    <source>
        <dbReference type="ARBA" id="ARBA00023157"/>
    </source>
</evidence>
<proteinExistence type="predicted"/>
<name>A0ABY7E8B8_MYAAR</name>
<dbReference type="SUPFAM" id="SSF57535">
    <property type="entry name" value="Complement control module/SCR domain"/>
    <property type="match status" value="2"/>
</dbReference>
<dbReference type="InterPro" id="IPR002172">
    <property type="entry name" value="LDrepeatLR_classA_rpt"/>
</dbReference>
<feature type="domain" description="C-type lectin" evidence="8">
    <location>
        <begin position="52"/>
        <end position="101"/>
    </location>
</feature>
<dbReference type="PROSITE" id="PS01209">
    <property type="entry name" value="LDLRA_1"/>
    <property type="match status" value="1"/>
</dbReference>
<sequence>MRNYRRMDVLFVELLLGISLYVVDAQILTTKCPSNGFNRISHSNEGAHVGYWSNGEQTTVEVGVWGHNEPDVAAGDCASISVATGLWHMSSCDDILPFVCELDPCPGGVRDTFMCNGRCLGSNARCNGVNDCGNNEDEQDCASSCTHTVTGSSGEITVGPGNNYQANANCLWAITSPPGTRINFEYFTTEKDTDYLEFWDGGPSLSTSHLSARVSGSPSLDSLSYTSSYNFLVLKFVADEFVNKNGFKLTWTTAFTCSYNMMADYFFSNTDIQYDTYKLGSRQTVEEKCEDECDSNEECVGFGYNSDPDVRTCYFMNLQPILVERLGHDVYMKTCPPGSAVQSSIPLLSTDLQATKLPRPLTTPLYPAMYIGNFEREYTITTQGNNLITLEVTYSDMHQFKNTSTGLKGMSLTSDSYMLVDMATSALDNAPGFKASFSPGCPSLESEEYTLDTTNSNYGATVLVSCASGFLFSGRYSEGYCGFPQFLENGYLVSSSGVLGGDTVTYACNHGYNMIGSATVTCQSNNLWETLPTCNALDLILGGVYNVRMRNKDGTQQGSVVQLVCDVHEEIIGPSLVQCDNGTWDYLQTQQPSCRAIKCETPVVVNGYLSPPRYGFQYVEGEDIEVICKEGKTM</sequence>
<dbReference type="SMART" id="SM00032">
    <property type="entry name" value="CCP"/>
    <property type="match status" value="2"/>
</dbReference>
<dbReference type="SUPFAM" id="SSF56436">
    <property type="entry name" value="C-type lectin-like"/>
    <property type="match status" value="1"/>
</dbReference>
<feature type="disulfide bond" evidence="4">
    <location>
        <begin position="126"/>
        <end position="141"/>
    </location>
</feature>
<dbReference type="PROSITE" id="PS01180">
    <property type="entry name" value="CUB"/>
    <property type="match status" value="1"/>
</dbReference>
<dbReference type="Gene3D" id="4.10.400.10">
    <property type="entry name" value="Low-density Lipoprotein Receptor"/>
    <property type="match status" value="1"/>
</dbReference>
<evidence type="ECO:0000313" key="12">
    <source>
        <dbReference type="Proteomes" id="UP001164746"/>
    </source>
</evidence>
<protein>
    <submittedName>
        <fullName evidence="11">CSMD3-like protein</fullName>
    </submittedName>
</protein>
<reference evidence="11" key="1">
    <citation type="submission" date="2022-11" db="EMBL/GenBank/DDBJ databases">
        <title>Centuries of genome instability and evolution in soft-shell clam transmissible cancer (bioRxiv).</title>
        <authorList>
            <person name="Hart S.F.M."/>
            <person name="Yonemitsu M.A."/>
            <person name="Giersch R.M."/>
            <person name="Beal B.F."/>
            <person name="Arriagada G."/>
            <person name="Davis B.W."/>
            <person name="Ostrander E.A."/>
            <person name="Goff S.P."/>
            <person name="Metzger M.J."/>
        </authorList>
    </citation>
    <scope>NUCLEOTIDE SEQUENCE</scope>
    <source>
        <strain evidence="11">MELC-2E11</strain>
        <tissue evidence="11">Siphon/mantle</tissue>
    </source>
</reference>
<dbReference type="InterPro" id="IPR036055">
    <property type="entry name" value="LDL_receptor-like_sf"/>
</dbReference>
<dbReference type="Gene3D" id="2.60.120.290">
    <property type="entry name" value="Spermadhesin, CUB domain"/>
    <property type="match status" value="1"/>
</dbReference>
<dbReference type="CDD" id="cd00033">
    <property type="entry name" value="CCP"/>
    <property type="match status" value="1"/>
</dbReference>
<evidence type="ECO:0000256" key="6">
    <source>
        <dbReference type="SAM" id="SignalP"/>
    </source>
</evidence>
<organism evidence="11 12">
    <name type="scientific">Mya arenaria</name>
    <name type="common">Soft-shell clam</name>
    <dbReference type="NCBI Taxonomy" id="6604"/>
    <lineage>
        <taxon>Eukaryota</taxon>
        <taxon>Metazoa</taxon>
        <taxon>Spiralia</taxon>
        <taxon>Lophotrochozoa</taxon>
        <taxon>Mollusca</taxon>
        <taxon>Bivalvia</taxon>
        <taxon>Autobranchia</taxon>
        <taxon>Heteroconchia</taxon>
        <taxon>Euheterodonta</taxon>
        <taxon>Imparidentia</taxon>
        <taxon>Neoheterodontei</taxon>
        <taxon>Myida</taxon>
        <taxon>Myoidea</taxon>
        <taxon>Myidae</taxon>
        <taxon>Mya</taxon>
    </lineage>
</organism>
<dbReference type="Pfam" id="PF00084">
    <property type="entry name" value="Sushi"/>
    <property type="match status" value="1"/>
</dbReference>
<evidence type="ECO:0000256" key="5">
    <source>
        <dbReference type="PROSITE-ProRule" id="PRU00302"/>
    </source>
</evidence>
<dbReference type="SUPFAM" id="SSF57424">
    <property type="entry name" value="LDL receptor-like module"/>
    <property type="match status" value="1"/>
</dbReference>
<evidence type="ECO:0000259" key="10">
    <source>
        <dbReference type="PROSITE" id="PS50948"/>
    </source>
</evidence>
<dbReference type="InterPro" id="IPR023415">
    <property type="entry name" value="LDLR_class-A_CS"/>
</dbReference>
<dbReference type="InterPro" id="IPR000859">
    <property type="entry name" value="CUB_dom"/>
</dbReference>
<gene>
    <name evidence="11" type="ORF">MAR_021592</name>
</gene>
<dbReference type="InterPro" id="IPR016187">
    <property type="entry name" value="CTDL_fold"/>
</dbReference>
<dbReference type="InterPro" id="IPR001304">
    <property type="entry name" value="C-type_lectin-like"/>
</dbReference>
<dbReference type="Pfam" id="PF00431">
    <property type="entry name" value="CUB"/>
    <property type="match status" value="1"/>
</dbReference>
<dbReference type="CDD" id="cd00112">
    <property type="entry name" value="LDLa"/>
    <property type="match status" value="1"/>
</dbReference>
<dbReference type="InterPro" id="IPR051277">
    <property type="entry name" value="SEZ6_CSMD_C4BPB_Regulators"/>
</dbReference>
<keyword evidence="1 6" id="KW-0732">Signal</keyword>
<dbReference type="PROSITE" id="PS50948">
    <property type="entry name" value="PAN"/>
    <property type="match status" value="1"/>
</dbReference>
<keyword evidence="3 4" id="KW-1015">Disulfide bond</keyword>
<dbReference type="PROSITE" id="PS50923">
    <property type="entry name" value="SUSHI"/>
    <property type="match status" value="1"/>
</dbReference>
<dbReference type="EMBL" id="CP111016">
    <property type="protein sequence ID" value="WAR06223.1"/>
    <property type="molecule type" value="Genomic_DNA"/>
</dbReference>
<feature type="domain" description="CUB" evidence="7">
    <location>
        <begin position="145"/>
        <end position="254"/>
    </location>
</feature>
<dbReference type="SMART" id="SM00042">
    <property type="entry name" value="CUB"/>
    <property type="match status" value="1"/>
</dbReference>
<accession>A0ABY7E8B8</accession>
<evidence type="ECO:0000313" key="11">
    <source>
        <dbReference type="EMBL" id="WAR06223.1"/>
    </source>
</evidence>
<dbReference type="Gene3D" id="2.10.70.10">
    <property type="entry name" value="Complement Module, domain 1"/>
    <property type="match status" value="2"/>
</dbReference>
<evidence type="ECO:0000256" key="4">
    <source>
        <dbReference type="PROSITE-ProRule" id="PRU00124"/>
    </source>
</evidence>
<dbReference type="SUPFAM" id="SSF49854">
    <property type="entry name" value="Spermadhesin, CUB domain"/>
    <property type="match status" value="2"/>
</dbReference>
<comment type="caution">
    <text evidence="5">Lacks conserved residue(s) required for the propagation of feature annotation.</text>
</comment>
<dbReference type="Proteomes" id="UP001164746">
    <property type="component" value="Chromosome 5"/>
</dbReference>
<dbReference type="PANTHER" id="PTHR45656:SF4">
    <property type="entry name" value="PROTEIN CBR-CLEC-78"/>
    <property type="match status" value="1"/>
</dbReference>
<dbReference type="CDD" id="cd00041">
    <property type="entry name" value="CUB"/>
    <property type="match status" value="1"/>
</dbReference>
<dbReference type="PANTHER" id="PTHR45656">
    <property type="entry name" value="PROTEIN CBR-CLEC-78"/>
    <property type="match status" value="1"/>
</dbReference>
<evidence type="ECO:0000259" key="8">
    <source>
        <dbReference type="PROSITE" id="PS50041"/>
    </source>
</evidence>
<keyword evidence="5" id="KW-0768">Sushi</keyword>
<feature type="chain" id="PRO_5046565712" evidence="6">
    <location>
        <begin position="26"/>
        <end position="634"/>
    </location>
</feature>
<dbReference type="InterPro" id="IPR035914">
    <property type="entry name" value="Sperma_CUB_dom_sf"/>
</dbReference>
<feature type="domain" description="Apple" evidence="10">
    <location>
        <begin position="257"/>
        <end position="335"/>
    </location>
</feature>